<dbReference type="PaxDb" id="29760-VIT_09s0018g00040.t01"/>
<protein>
    <submittedName>
        <fullName evidence="1">Uncharacterized protein</fullName>
    </submittedName>
</protein>
<organism evidence="1 2">
    <name type="scientific">Vitis vinifera</name>
    <name type="common">Grape</name>
    <dbReference type="NCBI Taxonomy" id="29760"/>
    <lineage>
        <taxon>Eukaryota</taxon>
        <taxon>Viridiplantae</taxon>
        <taxon>Streptophyta</taxon>
        <taxon>Embryophyta</taxon>
        <taxon>Tracheophyta</taxon>
        <taxon>Spermatophyta</taxon>
        <taxon>Magnoliopsida</taxon>
        <taxon>eudicotyledons</taxon>
        <taxon>Gunneridae</taxon>
        <taxon>Pentapetalae</taxon>
        <taxon>rosids</taxon>
        <taxon>Vitales</taxon>
        <taxon>Vitaceae</taxon>
        <taxon>Viteae</taxon>
        <taxon>Vitis</taxon>
    </lineage>
</organism>
<accession>F6HBV5</accession>
<dbReference type="OrthoDB" id="10380684at2759"/>
<dbReference type="InterPro" id="IPR046805">
    <property type="entry name" value="Tra1_ring"/>
</dbReference>
<sequence>MDGVDAIEWSAKGNSIAVARKNTLSLLSSEFKERHIDYTFLKDFYIIEVAEGYPSNMKKMFILHFLNIFQSKQLGLDHLVAVMQMLILPMFAHAFQNDQSWEVVNPAVIKTIADKLLDPPEEVSAKYDESLRIELLQLTTLFLKYL</sequence>
<dbReference type="InParanoid" id="F6HBV5"/>
<dbReference type="Proteomes" id="UP000009183">
    <property type="component" value="Chromosome 9"/>
</dbReference>
<dbReference type="STRING" id="29760.F6HBV5"/>
<reference evidence="2" key="1">
    <citation type="journal article" date="2007" name="Nature">
        <title>The grapevine genome sequence suggests ancestral hexaploidization in major angiosperm phyla.</title>
        <authorList>
            <consortium name="The French-Italian Public Consortium for Grapevine Genome Characterization."/>
            <person name="Jaillon O."/>
            <person name="Aury J.-M."/>
            <person name="Noel B."/>
            <person name="Policriti A."/>
            <person name="Clepet C."/>
            <person name="Casagrande A."/>
            <person name="Choisne N."/>
            <person name="Aubourg S."/>
            <person name="Vitulo N."/>
            <person name="Jubin C."/>
            <person name="Vezzi A."/>
            <person name="Legeai F."/>
            <person name="Hugueney P."/>
            <person name="Dasilva C."/>
            <person name="Horner D."/>
            <person name="Mica E."/>
            <person name="Jublot D."/>
            <person name="Poulain J."/>
            <person name="Bruyere C."/>
            <person name="Billault A."/>
            <person name="Segurens B."/>
            <person name="Gouyvenoux M."/>
            <person name="Ugarte E."/>
            <person name="Cattonaro F."/>
            <person name="Anthouard V."/>
            <person name="Vico V."/>
            <person name="Del Fabbro C."/>
            <person name="Alaux M."/>
            <person name="Di Gaspero G."/>
            <person name="Dumas V."/>
            <person name="Felice N."/>
            <person name="Paillard S."/>
            <person name="Juman I."/>
            <person name="Moroldo M."/>
            <person name="Scalabrin S."/>
            <person name="Canaguier A."/>
            <person name="Le Clainche I."/>
            <person name="Malacrida G."/>
            <person name="Durand E."/>
            <person name="Pesole G."/>
            <person name="Laucou V."/>
            <person name="Chatelet P."/>
            <person name="Merdinoglu D."/>
            <person name="Delledonne M."/>
            <person name="Pezzotti M."/>
            <person name="Lecharny A."/>
            <person name="Scarpelli C."/>
            <person name="Artiguenave F."/>
            <person name="Pe M.E."/>
            <person name="Valle G."/>
            <person name="Morgante M."/>
            <person name="Caboche M."/>
            <person name="Adam-Blondon A.-F."/>
            <person name="Weissenbach J."/>
            <person name="Quetier F."/>
            <person name="Wincker P."/>
        </authorList>
    </citation>
    <scope>NUCLEOTIDE SEQUENCE [LARGE SCALE GENOMIC DNA]</scope>
    <source>
        <strain evidence="2">cv. Pinot noir / PN40024</strain>
    </source>
</reference>
<dbReference type="EMBL" id="FN595513">
    <property type="protein sequence ID" value="CCB49652.1"/>
    <property type="molecule type" value="Genomic_DNA"/>
</dbReference>
<keyword evidence="2" id="KW-1185">Reference proteome</keyword>
<dbReference type="AlphaFoldDB" id="F6HBV5"/>
<dbReference type="Pfam" id="PF20206">
    <property type="entry name" value="Tra1_ring"/>
    <property type="match status" value="1"/>
</dbReference>
<name>F6HBV5_VITVI</name>
<proteinExistence type="predicted"/>
<evidence type="ECO:0000313" key="1">
    <source>
        <dbReference type="EMBL" id="CCB49652.1"/>
    </source>
</evidence>
<dbReference type="eggNOG" id="KOG0889">
    <property type="taxonomic scope" value="Eukaryota"/>
</dbReference>
<evidence type="ECO:0000313" key="2">
    <source>
        <dbReference type="Proteomes" id="UP000009183"/>
    </source>
</evidence>
<dbReference type="HOGENOM" id="CLU_1780835_0_0_1"/>
<gene>
    <name evidence="1" type="ordered locus">VIT_09s0018g00040</name>
</gene>